<evidence type="ECO:0000256" key="11">
    <source>
        <dbReference type="ARBA" id="ARBA00023136"/>
    </source>
</evidence>
<name>A0A9P7NE50_9HYPO</name>
<keyword evidence="10 12" id="KW-1133">Transmembrane helix</keyword>
<dbReference type="EC" id="2.4.1.-" evidence="12"/>
<accession>A0A9P7NE50</accession>
<dbReference type="GO" id="GO:0005789">
    <property type="term" value="C:endoplasmic reticulum membrane"/>
    <property type="evidence" value="ECO:0007669"/>
    <property type="project" value="UniProtKB-SubCell"/>
</dbReference>
<dbReference type="GO" id="GO:0031501">
    <property type="term" value="C:mannosyltransferase complex"/>
    <property type="evidence" value="ECO:0007669"/>
    <property type="project" value="TreeGrafter"/>
</dbReference>
<feature type="transmembrane region" description="Helical" evidence="12">
    <location>
        <begin position="20"/>
        <end position="43"/>
    </location>
</feature>
<dbReference type="PANTHER" id="PTHR12468:SF2">
    <property type="entry name" value="GPI MANNOSYLTRANSFERASE 2"/>
    <property type="match status" value="1"/>
</dbReference>
<proteinExistence type="inferred from homology"/>
<reference evidence="13" key="1">
    <citation type="journal article" date="2020" name="bioRxiv">
        <title>Whole genome comparisons of ergot fungi reveals the divergence and evolution of species within the genus Claviceps are the result of varying mechanisms driving genome evolution and host range expansion.</title>
        <authorList>
            <person name="Wyka S.A."/>
            <person name="Mondo S.J."/>
            <person name="Liu M."/>
            <person name="Dettman J."/>
            <person name="Nalam V."/>
            <person name="Broders K.D."/>
        </authorList>
    </citation>
    <scope>NUCLEOTIDE SEQUENCE</scope>
    <source>
        <strain evidence="13">CCC 602</strain>
    </source>
</reference>
<comment type="subcellular location">
    <subcellularLocation>
        <location evidence="1 12">Endoplasmic reticulum membrane</location>
        <topology evidence="1 12">Multi-pass membrane protein</topology>
    </subcellularLocation>
</comment>
<dbReference type="PANTHER" id="PTHR12468">
    <property type="entry name" value="GPI MANNOSYLTRANSFERASE 2"/>
    <property type="match status" value="1"/>
</dbReference>
<evidence type="ECO:0000313" key="13">
    <source>
        <dbReference type="EMBL" id="KAG6012792.1"/>
    </source>
</evidence>
<evidence type="ECO:0000256" key="3">
    <source>
        <dbReference type="ARBA" id="ARBA00008698"/>
    </source>
</evidence>
<evidence type="ECO:0000256" key="4">
    <source>
        <dbReference type="ARBA" id="ARBA00013795"/>
    </source>
</evidence>
<dbReference type="GO" id="GO:0006506">
    <property type="term" value="P:GPI anchor biosynthetic process"/>
    <property type="evidence" value="ECO:0007669"/>
    <property type="project" value="UniProtKB-KW"/>
</dbReference>
<feature type="transmembrane region" description="Helical" evidence="12">
    <location>
        <begin position="130"/>
        <end position="149"/>
    </location>
</feature>
<keyword evidence="6 12" id="KW-0328">Glycosyltransferase</keyword>
<comment type="pathway">
    <text evidence="2 12">Glycolipid biosynthesis; glycosylphosphatidylinositol-anchor biosynthesis.</text>
</comment>
<evidence type="ECO:0000313" key="14">
    <source>
        <dbReference type="Proteomes" id="UP000748025"/>
    </source>
</evidence>
<comment type="caution">
    <text evidence="12">Lacks conserved residue(s) required for the propagation of feature annotation.</text>
</comment>
<evidence type="ECO:0000256" key="1">
    <source>
        <dbReference type="ARBA" id="ARBA00004477"/>
    </source>
</evidence>
<evidence type="ECO:0000256" key="12">
    <source>
        <dbReference type="RuleBase" id="RU363112"/>
    </source>
</evidence>
<dbReference type="Pfam" id="PF04188">
    <property type="entry name" value="Mannosyl_trans2"/>
    <property type="match status" value="1"/>
</dbReference>
<feature type="transmembrane region" description="Helical" evidence="12">
    <location>
        <begin position="75"/>
        <end position="93"/>
    </location>
</feature>
<keyword evidence="8 12" id="KW-0812">Transmembrane</keyword>
<organism evidence="13 14">
    <name type="scientific">Claviceps pusilla</name>
    <dbReference type="NCBI Taxonomy" id="123648"/>
    <lineage>
        <taxon>Eukaryota</taxon>
        <taxon>Fungi</taxon>
        <taxon>Dikarya</taxon>
        <taxon>Ascomycota</taxon>
        <taxon>Pezizomycotina</taxon>
        <taxon>Sordariomycetes</taxon>
        <taxon>Hypocreomycetidae</taxon>
        <taxon>Hypocreales</taxon>
        <taxon>Clavicipitaceae</taxon>
        <taxon>Claviceps</taxon>
    </lineage>
</organism>
<keyword evidence="7 12" id="KW-0808">Transferase</keyword>
<comment type="caution">
    <text evidence="13">The sequence shown here is derived from an EMBL/GenBank/DDBJ whole genome shotgun (WGS) entry which is preliminary data.</text>
</comment>
<dbReference type="Proteomes" id="UP000748025">
    <property type="component" value="Unassembled WGS sequence"/>
</dbReference>
<dbReference type="EMBL" id="SRPW01000696">
    <property type="protein sequence ID" value="KAG6012792.1"/>
    <property type="molecule type" value="Genomic_DNA"/>
</dbReference>
<evidence type="ECO:0000256" key="7">
    <source>
        <dbReference type="ARBA" id="ARBA00022679"/>
    </source>
</evidence>
<dbReference type="GO" id="GO:0004376">
    <property type="term" value="F:GPI mannosyltransferase activity"/>
    <property type="evidence" value="ECO:0007669"/>
    <property type="project" value="InterPro"/>
</dbReference>
<keyword evidence="5 12" id="KW-0337">GPI-anchor biosynthesis</keyword>
<sequence>MASIRNAGWLTSYCCRNVGFLRYWTLSQVPLFLLAAPMLAILLKSGVELLRKPQHVLGSMAGEPRTRDADADGSLFVRALAASQVVVAVLAITNYHVQIITRISSGYPVWYWWVASCLMDKKRQRLGRAMAMFMMLYGGIQGGLFASFLPPA</sequence>
<comment type="function">
    <text evidence="12">Mannosyltransferase involved in glycosylphosphatidylinositol-anchor biosynthesis.</text>
</comment>
<evidence type="ECO:0000256" key="6">
    <source>
        <dbReference type="ARBA" id="ARBA00022676"/>
    </source>
</evidence>
<evidence type="ECO:0000256" key="8">
    <source>
        <dbReference type="ARBA" id="ARBA00022692"/>
    </source>
</evidence>
<comment type="similarity">
    <text evidence="3 12">Belongs to the PIGV family.</text>
</comment>
<keyword evidence="11 12" id="KW-0472">Membrane</keyword>
<dbReference type="InterPro" id="IPR007315">
    <property type="entry name" value="PIG-V/Gpi18"/>
</dbReference>
<gene>
    <name evidence="13" type="primary">GPI18</name>
    <name evidence="13" type="ORF">E4U43_007637</name>
</gene>
<evidence type="ECO:0000256" key="10">
    <source>
        <dbReference type="ARBA" id="ARBA00022989"/>
    </source>
</evidence>
<dbReference type="OrthoDB" id="10252502at2759"/>
<keyword evidence="14" id="KW-1185">Reference proteome</keyword>
<evidence type="ECO:0000256" key="2">
    <source>
        <dbReference type="ARBA" id="ARBA00004687"/>
    </source>
</evidence>
<dbReference type="AlphaFoldDB" id="A0A9P7NE50"/>
<evidence type="ECO:0000256" key="5">
    <source>
        <dbReference type="ARBA" id="ARBA00022502"/>
    </source>
</evidence>
<evidence type="ECO:0000256" key="9">
    <source>
        <dbReference type="ARBA" id="ARBA00022824"/>
    </source>
</evidence>
<protein>
    <recommendedName>
        <fullName evidence="4 12">GPI mannosyltransferase 2</fullName>
        <ecNumber evidence="12">2.4.1.-</ecNumber>
    </recommendedName>
</protein>
<keyword evidence="9 12" id="KW-0256">Endoplasmic reticulum</keyword>
<dbReference type="GO" id="GO:0000009">
    <property type="term" value="F:alpha-1,6-mannosyltransferase activity"/>
    <property type="evidence" value="ECO:0007669"/>
    <property type="project" value="InterPro"/>
</dbReference>